<sequence length="69" mass="8017">MVWAAFGFSGQVGLAFLDRRQNYPKYVETLENHLMPFLEDIGGRNWEYQHDNAPTHNSNATKNYLISKN</sequence>
<evidence type="ECO:0000313" key="1">
    <source>
        <dbReference type="EMBL" id="GBO27598.1"/>
    </source>
</evidence>
<reference evidence="1 2" key="1">
    <citation type="journal article" date="2019" name="Sci. Rep.">
        <title>Orb-weaving spider Araneus ventricosus genome elucidates the spidroin gene catalogue.</title>
        <authorList>
            <person name="Kono N."/>
            <person name="Nakamura H."/>
            <person name="Ohtoshi R."/>
            <person name="Moran D.A.P."/>
            <person name="Shinohara A."/>
            <person name="Yoshida Y."/>
            <person name="Fujiwara M."/>
            <person name="Mori M."/>
            <person name="Tomita M."/>
            <person name="Arakawa K."/>
        </authorList>
    </citation>
    <scope>NUCLEOTIDE SEQUENCE [LARGE SCALE GENOMIC DNA]</scope>
</reference>
<proteinExistence type="predicted"/>
<protein>
    <recommendedName>
        <fullName evidence="3">Tc1-like transposase DDE domain-containing protein</fullName>
    </recommendedName>
</protein>
<evidence type="ECO:0008006" key="3">
    <source>
        <dbReference type="Google" id="ProtNLM"/>
    </source>
</evidence>
<gene>
    <name evidence="1" type="ORF">AVEN_221027_1</name>
</gene>
<dbReference type="AlphaFoldDB" id="A0A4Y2VT70"/>
<organism evidence="1 2">
    <name type="scientific">Araneus ventricosus</name>
    <name type="common">Orbweaver spider</name>
    <name type="synonym">Epeira ventricosa</name>
    <dbReference type="NCBI Taxonomy" id="182803"/>
    <lineage>
        <taxon>Eukaryota</taxon>
        <taxon>Metazoa</taxon>
        <taxon>Ecdysozoa</taxon>
        <taxon>Arthropoda</taxon>
        <taxon>Chelicerata</taxon>
        <taxon>Arachnida</taxon>
        <taxon>Araneae</taxon>
        <taxon>Araneomorphae</taxon>
        <taxon>Entelegynae</taxon>
        <taxon>Araneoidea</taxon>
        <taxon>Araneidae</taxon>
        <taxon>Araneus</taxon>
    </lineage>
</organism>
<dbReference type="Gene3D" id="3.30.420.10">
    <property type="entry name" value="Ribonuclease H-like superfamily/Ribonuclease H"/>
    <property type="match status" value="1"/>
</dbReference>
<comment type="caution">
    <text evidence="1">The sequence shown here is derived from an EMBL/GenBank/DDBJ whole genome shotgun (WGS) entry which is preliminary data.</text>
</comment>
<accession>A0A4Y2VT70</accession>
<dbReference type="Proteomes" id="UP000499080">
    <property type="component" value="Unassembled WGS sequence"/>
</dbReference>
<dbReference type="OrthoDB" id="10006939at2759"/>
<name>A0A4Y2VT70_ARAVE</name>
<evidence type="ECO:0000313" key="2">
    <source>
        <dbReference type="Proteomes" id="UP000499080"/>
    </source>
</evidence>
<feature type="non-terminal residue" evidence="1">
    <location>
        <position position="69"/>
    </location>
</feature>
<keyword evidence="2" id="KW-1185">Reference proteome</keyword>
<dbReference type="GO" id="GO:0003676">
    <property type="term" value="F:nucleic acid binding"/>
    <property type="evidence" value="ECO:0007669"/>
    <property type="project" value="InterPro"/>
</dbReference>
<dbReference type="InterPro" id="IPR036397">
    <property type="entry name" value="RNaseH_sf"/>
</dbReference>
<dbReference type="EMBL" id="BGPR01050615">
    <property type="protein sequence ID" value="GBO27598.1"/>
    <property type="molecule type" value="Genomic_DNA"/>
</dbReference>